<feature type="region of interest" description="Disordered" evidence="1">
    <location>
        <begin position="36"/>
        <end position="55"/>
    </location>
</feature>
<evidence type="ECO:0008006" key="4">
    <source>
        <dbReference type="Google" id="ProtNLM"/>
    </source>
</evidence>
<name>A0A8H5EKF6_FUSOX</name>
<reference evidence="2" key="1">
    <citation type="submission" date="2020-02" db="EMBL/GenBank/DDBJ databases">
        <title>Identification and distribution of gene clusters putatively required for synthesis of sphingolipid metabolism inhibitors in phylogenetically diverse species of the filamentous fungus Fusarium.</title>
        <authorList>
            <person name="Kim H.-S."/>
            <person name="Busman M."/>
            <person name="Brown D.W."/>
            <person name="Divon H."/>
            <person name="Uhlig S."/>
            <person name="Proctor R.H."/>
        </authorList>
    </citation>
    <scope>NUCLEOTIDE SEQUENCE [LARGE SCALE GENOMIC DNA]</scope>
    <source>
        <strain evidence="2">NRRL 39464</strain>
    </source>
</reference>
<protein>
    <recommendedName>
        <fullName evidence="4">Peptidase M20 dimerisation domain-containing protein</fullName>
    </recommendedName>
</protein>
<gene>
    <name evidence="2" type="ORF">FOXYS1_7123</name>
</gene>
<dbReference type="Gene3D" id="3.40.630.10">
    <property type="entry name" value="Zn peptidases"/>
    <property type="match status" value="1"/>
</dbReference>
<dbReference type="EMBL" id="JAAFOW010001137">
    <property type="protein sequence ID" value="KAF5262161.1"/>
    <property type="molecule type" value="Genomic_DNA"/>
</dbReference>
<sequence>MNFTTRPYGYANMNNNDGLAASYTRWFEELGGDLPDADVDKMREPGGSTDQGNISQDFPAISPMFQITFANGTVPKSGPHTAPFEVAAGSKPAFEKALMVAKGLAGVAVDVLTVDGLLDDIKDEFKKTKSPARRRR</sequence>
<dbReference type="AlphaFoldDB" id="A0A8H5EKF6"/>
<dbReference type="PANTHER" id="PTHR30575">
    <property type="entry name" value="PEPTIDASE M20"/>
    <property type="match status" value="1"/>
</dbReference>
<evidence type="ECO:0000256" key="1">
    <source>
        <dbReference type="SAM" id="MobiDB-lite"/>
    </source>
</evidence>
<comment type="caution">
    <text evidence="2">The sequence shown here is derived from an EMBL/GenBank/DDBJ whole genome shotgun (WGS) entry which is preliminary data.</text>
</comment>
<evidence type="ECO:0000313" key="3">
    <source>
        <dbReference type="Proteomes" id="UP000558688"/>
    </source>
</evidence>
<proteinExistence type="predicted"/>
<dbReference type="InterPro" id="IPR052030">
    <property type="entry name" value="Peptidase_M20/M20A_hydrolases"/>
</dbReference>
<evidence type="ECO:0000313" key="2">
    <source>
        <dbReference type="EMBL" id="KAF5262161.1"/>
    </source>
</evidence>
<dbReference type="PANTHER" id="PTHR30575:SF4">
    <property type="entry name" value="PEPTIDASE M20 DOMAIN-CONTAINING PROTEIN 2"/>
    <property type="match status" value="1"/>
</dbReference>
<dbReference type="GO" id="GO:0016805">
    <property type="term" value="F:dipeptidase activity"/>
    <property type="evidence" value="ECO:0007669"/>
    <property type="project" value="TreeGrafter"/>
</dbReference>
<dbReference type="Proteomes" id="UP000558688">
    <property type="component" value="Unassembled WGS sequence"/>
</dbReference>
<organism evidence="2 3">
    <name type="scientific">Fusarium oxysporum</name>
    <name type="common">Fusarium vascular wilt</name>
    <dbReference type="NCBI Taxonomy" id="5507"/>
    <lineage>
        <taxon>Eukaryota</taxon>
        <taxon>Fungi</taxon>
        <taxon>Dikarya</taxon>
        <taxon>Ascomycota</taxon>
        <taxon>Pezizomycotina</taxon>
        <taxon>Sordariomycetes</taxon>
        <taxon>Hypocreomycetidae</taxon>
        <taxon>Hypocreales</taxon>
        <taxon>Nectriaceae</taxon>
        <taxon>Fusarium</taxon>
        <taxon>Fusarium oxysporum species complex</taxon>
    </lineage>
</organism>
<accession>A0A8H5EKF6</accession>